<evidence type="ECO:0000256" key="2">
    <source>
        <dbReference type="SAM" id="MobiDB-lite"/>
    </source>
</evidence>
<feature type="region of interest" description="Disordered" evidence="2">
    <location>
        <begin position="165"/>
        <end position="185"/>
    </location>
</feature>
<reference evidence="4 5" key="1">
    <citation type="submission" date="2014-10" db="EMBL/GenBank/DDBJ databases">
        <title>Draft genome sequence of Actinoplanes utahensis NRRL 12052.</title>
        <authorList>
            <person name="Velasco-Bucheli B."/>
            <person name="del Cerro C."/>
            <person name="Hormigo D."/>
            <person name="Garcia J.L."/>
            <person name="Acebal C."/>
            <person name="Arroyo M."/>
            <person name="de la Mata I."/>
        </authorList>
    </citation>
    <scope>NUCLEOTIDE SEQUENCE [LARGE SCALE GENOMIC DNA]</scope>
    <source>
        <strain evidence="4 5">NRRL 12052</strain>
    </source>
</reference>
<name>A0A0A6UR48_ACTUT</name>
<proteinExistence type="predicted"/>
<dbReference type="eggNOG" id="COG0346">
    <property type="taxonomic scope" value="Bacteria"/>
</dbReference>
<sequence length="347" mass="36234">MGGTSMTAAGLPGAQCVDHVALTVADLDTAVAFTTEVLGGELVYRLPPLAHDDDWMTGHLDVPPRMAAEIAMVRLGRTTNLELFHYTGAGRNTVPPRWGDPGHQHLGFRVPDAAEAAAAVARITGLSREPVRTAGRTSPLAGMTGARLRTPWGLSLEFRSFTGDVPAGRHRVPGPGDGDGPGRTAAPAVPGLRGVDHIGYAVAGLDDALAVFAGPLGGRLLARGFDGAVETAVLRFGPYDTIELYAHPPAGPAAPPRNCDVGGRHLALHVRDVDTAAAELAAHEGYTVLGGVETIAAGPIAGVRWVYVRTPIGLHIELVRAPDGDLPYENATSARRRPAGTARWTDE</sequence>
<feature type="domain" description="VOC" evidence="3">
    <location>
        <begin position="16"/>
        <end position="161"/>
    </location>
</feature>
<evidence type="ECO:0000313" key="5">
    <source>
        <dbReference type="Proteomes" id="UP000054537"/>
    </source>
</evidence>
<dbReference type="CDD" id="cd06587">
    <property type="entry name" value="VOC"/>
    <property type="match status" value="1"/>
</dbReference>
<dbReference type="PANTHER" id="PTHR43048:SF6">
    <property type="entry name" value="BLR8189 PROTEIN"/>
    <property type="match status" value="1"/>
</dbReference>
<dbReference type="Pfam" id="PF13669">
    <property type="entry name" value="Glyoxalase_4"/>
    <property type="match status" value="1"/>
</dbReference>
<dbReference type="GO" id="GO:0046491">
    <property type="term" value="P:L-methylmalonyl-CoA metabolic process"/>
    <property type="evidence" value="ECO:0007669"/>
    <property type="project" value="TreeGrafter"/>
</dbReference>
<dbReference type="GO" id="GO:0004493">
    <property type="term" value="F:methylmalonyl-CoA epimerase activity"/>
    <property type="evidence" value="ECO:0007669"/>
    <property type="project" value="TreeGrafter"/>
</dbReference>
<keyword evidence="1" id="KW-0479">Metal-binding</keyword>
<evidence type="ECO:0000313" key="4">
    <source>
        <dbReference type="EMBL" id="KHD76869.1"/>
    </source>
</evidence>
<protein>
    <recommendedName>
        <fullName evidence="3">VOC domain-containing protein</fullName>
    </recommendedName>
</protein>
<dbReference type="Proteomes" id="UP000054537">
    <property type="component" value="Unassembled WGS sequence"/>
</dbReference>
<dbReference type="EMBL" id="JRTT01000015">
    <property type="protein sequence ID" value="KHD76869.1"/>
    <property type="molecule type" value="Genomic_DNA"/>
</dbReference>
<feature type="domain" description="VOC" evidence="3">
    <location>
        <begin position="194"/>
        <end position="321"/>
    </location>
</feature>
<dbReference type="InterPro" id="IPR037523">
    <property type="entry name" value="VOC_core"/>
</dbReference>
<dbReference type="AlphaFoldDB" id="A0A0A6UR48"/>
<feature type="region of interest" description="Disordered" evidence="2">
    <location>
        <begin position="327"/>
        <end position="347"/>
    </location>
</feature>
<gene>
    <name evidence="4" type="ORF">MB27_15090</name>
</gene>
<dbReference type="STRING" id="1869.MB27_15090"/>
<dbReference type="GO" id="GO:0046872">
    <property type="term" value="F:metal ion binding"/>
    <property type="evidence" value="ECO:0007669"/>
    <property type="project" value="UniProtKB-KW"/>
</dbReference>
<evidence type="ECO:0000256" key="1">
    <source>
        <dbReference type="ARBA" id="ARBA00022723"/>
    </source>
</evidence>
<dbReference type="Gene3D" id="3.10.180.10">
    <property type="entry name" value="2,3-Dihydroxybiphenyl 1,2-Dioxygenase, domain 1"/>
    <property type="match status" value="2"/>
</dbReference>
<dbReference type="PROSITE" id="PS51819">
    <property type="entry name" value="VOC"/>
    <property type="match status" value="2"/>
</dbReference>
<dbReference type="InterPro" id="IPR051785">
    <property type="entry name" value="MMCE/EMCE_epimerase"/>
</dbReference>
<dbReference type="InterPro" id="IPR004360">
    <property type="entry name" value="Glyas_Fos-R_dOase_dom"/>
</dbReference>
<dbReference type="InterPro" id="IPR029068">
    <property type="entry name" value="Glyas_Bleomycin-R_OHBP_Dase"/>
</dbReference>
<keyword evidence="5" id="KW-1185">Reference proteome</keyword>
<evidence type="ECO:0000259" key="3">
    <source>
        <dbReference type="PROSITE" id="PS51819"/>
    </source>
</evidence>
<dbReference type="SUPFAM" id="SSF54593">
    <property type="entry name" value="Glyoxalase/Bleomycin resistance protein/Dihydroxybiphenyl dioxygenase"/>
    <property type="match status" value="2"/>
</dbReference>
<organism evidence="4 5">
    <name type="scientific">Actinoplanes utahensis</name>
    <dbReference type="NCBI Taxonomy" id="1869"/>
    <lineage>
        <taxon>Bacteria</taxon>
        <taxon>Bacillati</taxon>
        <taxon>Actinomycetota</taxon>
        <taxon>Actinomycetes</taxon>
        <taxon>Micromonosporales</taxon>
        <taxon>Micromonosporaceae</taxon>
        <taxon>Actinoplanes</taxon>
    </lineage>
</organism>
<accession>A0A0A6UR48</accession>
<comment type="caution">
    <text evidence="4">The sequence shown here is derived from an EMBL/GenBank/DDBJ whole genome shotgun (WGS) entry which is preliminary data.</text>
</comment>
<dbReference type="PANTHER" id="PTHR43048">
    <property type="entry name" value="METHYLMALONYL-COA EPIMERASE"/>
    <property type="match status" value="1"/>
</dbReference>
<dbReference type="Pfam" id="PF00903">
    <property type="entry name" value="Glyoxalase"/>
    <property type="match status" value="1"/>
</dbReference>